<dbReference type="Pfam" id="PF00296">
    <property type="entry name" value="Bac_luciferase"/>
    <property type="match status" value="1"/>
</dbReference>
<accession>A0A3S3ECJ1</accession>
<dbReference type="Gene3D" id="3.20.20.30">
    <property type="entry name" value="Luciferase-like domain"/>
    <property type="match status" value="1"/>
</dbReference>
<dbReference type="GO" id="GO:0016705">
    <property type="term" value="F:oxidoreductase activity, acting on paired donors, with incorporation or reduction of molecular oxygen"/>
    <property type="evidence" value="ECO:0007669"/>
    <property type="project" value="InterPro"/>
</dbReference>
<dbReference type="OrthoDB" id="9780518at2"/>
<evidence type="ECO:0000313" key="3">
    <source>
        <dbReference type="EMBL" id="RVW10818.1"/>
    </source>
</evidence>
<evidence type="ECO:0000313" key="4">
    <source>
        <dbReference type="Proteomes" id="UP000286208"/>
    </source>
</evidence>
<dbReference type="RefSeq" id="WP_127915263.1">
    <property type="nucleotide sequence ID" value="NZ_RKLP01000002.1"/>
</dbReference>
<gene>
    <name evidence="3" type="ORF">EGT67_06690</name>
</gene>
<sequence>MTTKLSVLDLSPIAEGSTVGQALRNTLELARATEKLGYHRFWLAEHHSMPGIASSAPAVMIGQVAAVTDTIRVGSGGVMLPNHAPLVVAEQFGTLDALYPDRIDLGIGRAPGTDQVTAHALRRQADPLNADEFPQQLAHLRAFFDDGFPADHPYAAITAVPGLGADVAVWLLGSSTYSARVAGILGLPFAFARHFSPAQTMPALRVYRESFRPSGVLDEPYAMVTVTVMAADDDERARYLAAPMKLSMARLRANDPGQFPSPEEAAANPLTPEQERLIAGSSAAYIVGGPQKVHDELDALVELTGADEIMIGSTMFDLADRIRSYEICAAWGDMSGAGNQSRPVE</sequence>
<dbReference type="CDD" id="cd00347">
    <property type="entry name" value="Flavin_utilizing_monoxygenases"/>
    <property type="match status" value="1"/>
</dbReference>
<dbReference type="InterPro" id="IPR011251">
    <property type="entry name" value="Luciferase-like_dom"/>
</dbReference>
<dbReference type="AlphaFoldDB" id="A0A3S3ECJ1"/>
<reference evidence="3 4" key="1">
    <citation type="submission" date="2018-11" db="EMBL/GenBank/DDBJ databases">
        <title>Rhodococcus spongicola sp. nov. and Rhodococcus xishaensis sp. nov. from marine sponges.</title>
        <authorList>
            <person name="Li L."/>
            <person name="Lin H.W."/>
        </authorList>
    </citation>
    <scope>NUCLEOTIDE SEQUENCE [LARGE SCALE GENOMIC DNA]</scope>
    <source>
        <strain evidence="3 4">CCTCC AB2014297</strain>
    </source>
</reference>
<name>A0A3S3ECJ1_9NOCA</name>
<dbReference type="InterPro" id="IPR036661">
    <property type="entry name" value="Luciferase-like_sf"/>
</dbReference>
<dbReference type="NCBIfam" id="TIGR03558">
    <property type="entry name" value="oxido_grp_1"/>
    <property type="match status" value="1"/>
</dbReference>
<comment type="caution">
    <text evidence="3">The sequence shown here is derived from an EMBL/GenBank/DDBJ whole genome shotgun (WGS) entry which is preliminary data.</text>
</comment>
<evidence type="ECO:0000259" key="2">
    <source>
        <dbReference type="Pfam" id="PF00296"/>
    </source>
</evidence>
<dbReference type="GO" id="GO:0005829">
    <property type="term" value="C:cytosol"/>
    <property type="evidence" value="ECO:0007669"/>
    <property type="project" value="TreeGrafter"/>
</dbReference>
<organism evidence="3 4">
    <name type="scientific">Prescottella agglutinans</name>
    <dbReference type="NCBI Taxonomy" id="1644129"/>
    <lineage>
        <taxon>Bacteria</taxon>
        <taxon>Bacillati</taxon>
        <taxon>Actinomycetota</taxon>
        <taxon>Actinomycetes</taxon>
        <taxon>Mycobacteriales</taxon>
        <taxon>Nocardiaceae</taxon>
        <taxon>Prescottella</taxon>
    </lineage>
</organism>
<dbReference type="PANTHER" id="PTHR30137">
    <property type="entry name" value="LUCIFERASE-LIKE MONOOXYGENASE"/>
    <property type="match status" value="1"/>
</dbReference>
<dbReference type="SUPFAM" id="SSF51679">
    <property type="entry name" value="Bacterial luciferase-like"/>
    <property type="match status" value="1"/>
</dbReference>
<protein>
    <submittedName>
        <fullName evidence="3">LLM class flavin-dependent oxidoreductase</fullName>
    </submittedName>
</protein>
<keyword evidence="4" id="KW-1185">Reference proteome</keyword>
<dbReference type="Proteomes" id="UP000286208">
    <property type="component" value="Unassembled WGS sequence"/>
</dbReference>
<dbReference type="PANTHER" id="PTHR30137:SF6">
    <property type="entry name" value="LUCIFERASE-LIKE MONOOXYGENASE"/>
    <property type="match status" value="1"/>
</dbReference>
<proteinExistence type="predicted"/>
<feature type="domain" description="Luciferase-like" evidence="2">
    <location>
        <begin position="5"/>
        <end position="304"/>
    </location>
</feature>
<comment type="similarity">
    <text evidence="1">To bacterial alkanal monooxygenase alpha and beta chains.</text>
</comment>
<dbReference type="FunFam" id="3.20.20.30:FF:000002">
    <property type="entry name" value="LLM class flavin-dependent oxidoreductase"/>
    <property type="match status" value="1"/>
</dbReference>
<dbReference type="InterPro" id="IPR050766">
    <property type="entry name" value="Bact_Lucif_Oxidored"/>
</dbReference>
<evidence type="ECO:0000256" key="1">
    <source>
        <dbReference type="ARBA" id="ARBA00007789"/>
    </source>
</evidence>
<dbReference type="InterPro" id="IPR019949">
    <property type="entry name" value="CmoO-like"/>
</dbReference>
<dbReference type="EMBL" id="RKLP01000002">
    <property type="protein sequence ID" value="RVW10818.1"/>
    <property type="molecule type" value="Genomic_DNA"/>
</dbReference>